<keyword evidence="2" id="KW-1185">Reference proteome</keyword>
<evidence type="ECO:0000313" key="1">
    <source>
        <dbReference type="EMBL" id="KAJ9650642.1"/>
    </source>
</evidence>
<organism evidence="1 2">
    <name type="scientific">Neophaeococcomyces mojaviensis</name>
    <dbReference type="NCBI Taxonomy" id="3383035"/>
    <lineage>
        <taxon>Eukaryota</taxon>
        <taxon>Fungi</taxon>
        <taxon>Dikarya</taxon>
        <taxon>Ascomycota</taxon>
        <taxon>Pezizomycotina</taxon>
        <taxon>Eurotiomycetes</taxon>
        <taxon>Chaetothyriomycetidae</taxon>
        <taxon>Chaetothyriales</taxon>
        <taxon>Chaetothyriales incertae sedis</taxon>
        <taxon>Neophaeococcomyces</taxon>
    </lineage>
</organism>
<comment type="caution">
    <text evidence="1">The sequence shown here is derived from an EMBL/GenBank/DDBJ whole genome shotgun (WGS) entry which is preliminary data.</text>
</comment>
<feature type="non-terminal residue" evidence="1">
    <location>
        <position position="926"/>
    </location>
</feature>
<reference evidence="1" key="1">
    <citation type="submission" date="2022-10" db="EMBL/GenBank/DDBJ databases">
        <title>Culturing micro-colonial fungi from biological soil crusts in the Mojave desert and describing Neophaeococcomyces mojavensis, and introducing the new genera and species Taxawa tesnikishii.</title>
        <authorList>
            <person name="Kurbessoian T."/>
            <person name="Stajich J.E."/>
        </authorList>
    </citation>
    <scope>NUCLEOTIDE SEQUENCE</scope>
    <source>
        <strain evidence="1">JES_112</strain>
    </source>
</reference>
<evidence type="ECO:0000313" key="2">
    <source>
        <dbReference type="Proteomes" id="UP001172386"/>
    </source>
</evidence>
<sequence length="926" mass="101421">MSDSNDTKQRLRLRELSKYYCAASPSGLDVLYNQTDSRKDENGNFVLVPPRLALDGTLTALAQLAALRLGTQRSIISIIDDHAQHILAEATQSISPFDLDDHEPGDGLVLGMQSLPIKSCICSIGLDAFVVESTLELESPGSTADRNSIVIPDLMAEPRTRDIDIVKTLPQILRYYVEVPLRNEAGYVLGSICVMDSAVRRPGPKDIAHLQQVSKLVMQHLEWSRMKEDHRRAERSLEGLSHFIQGKDSISEWSKSTSGQTDIPSVYSEVAPLSSSRLLDARTIGSTSGVPVPSVEALDLVSTSSATTKRSSTNLLKSLEDACTTSTPPTSGPMKSSVMVPSTVGTDIETGSDPLSGQISNDEAQASTLTSLSIRQAFSRAANLIRESMDLDATCFLEVPQNERYKNPKKRTTDTSGQTTSETESMTDSSADSTPNDTPKDGSSPRDKEASPTNVVLCHRLGFSTRTKSSLAGSTTLQPYLTVPASLLTQLTNKYGEGHIFHFDSSGAISSGDDRDAKPQSRKGARTKMSFRLFRLFPTARSLIFLPLFDNDKQHVYAGFLGWTTDPTRALQKNEIIYVSGFANSIMCEIMRLQAVATDKAKSNFISSISHELRSPLHGILAAAQLLSESKSSNTQEEFVEMIDTCARTLLDIMNHLLDHAKINHFAGTKPRTRPSMKGKQRTESITYSLVTSVDLLSVIEETSMSMAASSNPMRQRDRQQITGITTLGDTTYEQGASKALSIPIILNIAPNKVWNFNSEAGSWRRIVMNLIGNSLKYTQQGHISVTLSFRDHAKSSKKCIAELKVTDTGQGISEEYLKHRLYTPFAQENNLSVGAGLGLSLVNQIVSSLRGNIQIHSEVGTGTEISISIPLEISEDLTENRIPAEVYDEELLELAKERTFEFRGFANWPSIHEPPTGIPDPRAKA</sequence>
<dbReference type="Proteomes" id="UP001172386">
    <property type="component" value="Unassembled WGS sequence"/>
</dbReference>
<name>A0ACC2ZT07_9EURO</name>
<accession>A0ACC2ZT07</accession>
<gene>
    <name evidence="1" type="ORF">H2198_010064</name>
</gene>
<dbReference type="EMBL" id="JAPDRQ010000323">
    <property type="protein sequence ID" value="KAJ9650642.1"/>
    <property type="molecule type" value="Genomic_DNA"/>
</dbReference>
<protein>
    <submittedName>
        <fullName evidence="1">Uncharacterized protein</fullName>
    </submittedName>
</protein>
<proteinExistence type="predicted"/>